<keyword evidence="3" id="KW-1133">Transmembrane helix</keyword>
<dbReference type="GO" id="GO:0015920">
    <property type="term" value="P:lipopolysaccharide transport"/>
    <property type="evidence" value="ECO:0007669"/>
    <property type="project" value="TreeGrafter"/>
</dbReference>
<gene>
    <name evidence="4" type="ORF">GCM10011499_08230</name>
</gene>
<feature type="transmembrane region" description="Helical" evidence="3">
    <location>
        <begin position="35"/>
        <end position="54"/>
    </location>
</feature>
<feature type="transmembrane region" description="Helical" evidence="3">
    <location>
        <begin position="143"/>
        <end position="163"/>
    </location>
</feature>
<feature type="transmembrane region" description="Helical" evidence="3">
    <location>
        <begin position="116"/>
        <end position="137"/>
    </location>
</feature>
<name>A0A916VVL6_9HYPH</name>
<protein>
    <submittedName>
        <fullName evidence="4">Sugar ABC transporter permease</fullName>
    </submittedName>
</protein>
<evidence type="ECO:0000313" key="4">
    <source>
        <dbReference type="EMBL" id="GGA41005.1"/>
    </source>
</evidence>
<dbReference type="AlphaFoldDB" id="A0A916VVL6"/>
<accession>A0A916VVL6</accession>
<dbReference type="Proteomes" id="UP000596977">
    <property type="component" value="Unassembled WGS sequence"/>
</dbReference>
<dbReference type="RefSeq" id="WP_127073165.1">
    <property type="nucleotide sequence ID" value="NZ_BMKB01000001.1"/>
</dbReference>
<feature type="transmembrane region" description="Helical" evidence="3">
    <location>
        <begin position="175"/>
        <end position="194"/>
    </location>
</feature>
<evidence type="ECO:0000256" key="1">
    <source>
        <dbReference type="ARBA" id="ARBA00007783"/>
    </source>
</evidence>
<evidence type="ECO:0000313" key="5">
    <source>
        <dbReference type="Proteomes" id="UP000596977"/>
    </source>
</evidence>
<proteinExistence type="inferred from homology"/>
<dbReference type="EMBL" id="BMKB01000001">
    <property type="protein sequence ID" value="GGA41005.1"/>
    <property type="molecule type" value="Genomic_DNA"/>
</dbReference>
<keyword evidence="3" id="KW-0812">Transmembrane</keyword>
<evidence type="ECO:0000256" key="2">
    <source>
        <dbReference type="ARBA" id="ARBA00022448"/>
    </source>
</evidence>
<dbReference type="PANTHER" id="PTHR30413">
    <property type="entry name" value="INNER MEMBRANE TRANSPORT PERMEASE"/>
    <property type="match status" value="1"/>
</dbReference>
<comment type="similarity">
    <text evidence="1">Belongs to the ABC-2 integral membrane protein family.</text>
</comment>
<dbReference type="PANTHER" id="PTHR30413:SF10">
    <property type="entry name" value="CAPSULE POLYSACCHARIDE EXPORT INNER-MEMBRANE PROTEIN CTRC"/>
    <property type="match status" value="1"/>
</dbReference>
<keyword evidence="5" id="KW-1185">Reference proteome</keyword>
<dbReference type="OrthoDB" id="9796017at2"/>
<reference evidence="4 5" key="1">
    <citation type="journal article" date="2014" name="Int. J. Syst. Evol. Microbiol.">
        <title>Complete genome sequence of Corynebacterium casei LMG S-19264T (=DSM 44701T), isolated from a smear-ripened cheese.</title>
        <authorList>
            <consortium name="US DOE Joint Genome Institute (JGI-PGF)"/>
            <person name="Walter F."/>
            <person name="Albersmeier A."/>
            <person name="Kalinowski J."/>
            <person name="Ruckert C."/>
        </authorList>
    </citation>
    <scope>NUCLEOTIDE SEQUENCE [LARGE SCALE GENOMIC DNA]</scope>
    <source>
        <strain evidence="4 5">CGMCC 1.15896</strain>
    </source>
</reference>
<organism evidence="4 5">
    <name type="scientific">Pelagibacterium lentulum</name>
    <dbReference type="NCBI Taxonomy" id="2029865"/>
    <lineage>
        <taxon>Bacteria</taxon>
        <taxon>Pseudomonadati</taxon>
        <taxon>Pseudomonadota</taxon>
        <taxon>Alphaproteobacteria</taxon>
        <taxon>Hyphomicrobiales</taxon>
        <taxon>Devosiaceae</taxon>
        <taxon>Pelagibacterium</taxon>
    </lineage>
</organism>
<sequence>MILWRRIRPFLSTFVRFMHISFLEAKSGYQGTRLGLLWLPFSTLIFTGMLTLVFRHSDTMPIADFFLYVLSGYTLWQFIQGSINGSIDIIQKRLEFAIHNNLTLAGLFSKLLVDRLFEYSVNLGVLIVAIVVLRPGYVGWDLFLFAPFIAIIVPTSLAISYLINIITVFFPDMATLIRTATRFLFFASPIFWIASEGTGVRQFLSQYNPVAYFLGMVRQVFGVTPIEASAWIGSIAVSLVVCGVGYVAFSRSKGFVRNIK</sequence>
<keyword evidence="3" id="KW-0472">Membrane</keyword>
<comment type="caution">
    <text evidence="4">The sequence shown here is derived from an EMBL/GenBank/DDBJ whole genome shotgun (WGS) entry which is preliminary data.</text>
</comment>
<evidence type="ECO:0000256" key="3">
    <source>
        <dbReference type="SAM" id="Phobius"/>
    </source>
</evidence>
<feature type="transmembrane region" description="Helical" evidence="3">
    <location>
        <begin position="228"/>
        <end position="249"/>
    </location>
</feature>
<keyword evidence="2" id="KW-0813">Transport</keyword>